<name>A0ABV2T4B9_9BACT</name>
<gene>
    <name evidence="1" type="ORF">ABR189_08800</name>
</gene>
<accession>A0ABV2T4B9</accession>
<dbReference type="Proteomes" id="UP001549749">
    <property type="component" value="Unassembled WGS sequence"/>
</dbReference>
<reference evidence="1 2" key="1">
    <citation type="submission" date="2024-06" db="EMBL/GenBank/DDBJ databases">
        <title>Chitinophaga defluvii sp. nov., isolated from municipal sewage.</title>
        <authorList>
            <person name="Zhang L."/>
        </authorList>
    </citation>
    <scope>NUCLEOTIDE SEQUENCE [LARGE SCALE GENOMIC DNA]</scope>
    <source>
        <strain evidence="1 2">H8</strain>
    </source>
</reference>
<dbReference type="RefSeq" id="WP_354660101.1">
    <property type="nucleotide sequence ID" value="NZ_JBEXAC010000001.1"/>
</dbReference>
<proteinExistence type="predicted"/>
<evidence type="ECO:0000313" key="1">
    <source>
        <dbReference type="EMBL" id="MET6997465.1"/>
    </source>
</evidence>
<dbReference type="EMBL" id="JBEXAC010000001">
    <property type="protein sequence ID" value="MET6997465.1"/>
    <property type="molecule type" value="Genomic_DNA"/>
</dbReference>
<keyword evidence="2" id="KW-1185">Reference proteome</keyword>
<protein>
    <submittedName>
        <fullName evidence="1">Uncharacterized protein</fullName>
    </submittedName>
</protein>
<comment type="caution">
    <text evidence="1">The sequence shown here is derived from an EMBL/GenBank/DDBJ whole genome shotgun (WGS) entry which is preliminary data.</text>
</comment>
<sequence length="389" mass="45184">MSNRYTLSCLHIVWLLLMAIPSIANDSLLISQLVKRIAAMQVQTPGDFPAGMFPTYREYDKRRNVFKNDDNIFFTGLIVVTLKQIEPKLSASDQEICKQIYRNALPVYNKFRNRKGLPTYNFWQRDTMEVFPNAGWLNLMNKTHSLPEDIDDTAIVLQALEAPDSVVQAVHRLMQQHRNGTTRQVKNTFKAYKHLPAYSTWFGKKMPIDFDICVLSNALHLVLKYKLPLTEADSASIQLIREVVRQRQYLTHPDYIAPHYDRPAVILYHLSRLMQLHHIPELEQFRPQLIADTRKIYEETTRFMDRAITATALLRFGAAISRDTFPAYPDMLTLTEENDFVFFIANMASFLPNPFKNWIGKSGAGKFYYYCPAYNNVLLLEMLTWENTP</sequence>
<evidence type="ECO:0000313" key="2">
    <source>
        <dbReference type="Proteomes" id="UP001549749"/>
    </source>
</evidence>
<organism evidence="1 2">
    <name type="scientific">Chitinophaga defluvii</name>
    <dbReference type="NCBI Taxonomy" id="3163343"/>
    <lineage>
        <taxon>Bacteria</taxon>
        <taxon>Pseudomonadati</taxon>
        <taxon>Bacteroidota</taxon>
        <taxon>Chitinophagia</taxon>
        <taxon>Chitinophagales</taxon>
        <taxon>Chitinophagaceae</taxon>
        <taxon>Chitinophaga</taxon>
    </lineage>
</organism>